<dbReference type="PANTHER" id="PTHR16026">
    <property type="entry name" value="CARTILAGE ACIDIC PROTEIN 1"/>
    <property type="match status" value="1"/>
</dbReference>
<feature type="domain" description="ASPIC/UnbV" evidence="2">
    <location>
        <begin position="530"/>
        <end position="596"/>
    </location>
</feature>
<dbReference type="InterPro" id="IPR011519">
    <property type="entry name" value="UnbV_ASPIC"/>
</dbReference>
<name>A0AAT9GIZ2_9BACT</name>
<dbReference type="Pfam" id="PF07593">
    <property type="entry name" value="UnbV_ASPIC"/>
    <property type="match status" value="1"/>
</dbReference>
<dbReference type="RefSeq" id="WP_353548226.1">
    <property type="nucleotide sequence ID" value="NZ_AP029612.1"/>
</dbReference>
<dbReference type="AlphaFoldDB" id="A0AAT9GIZ2"/>
<proteinExistence type="predicted"/>
<sequence>MKYIFIIAIVCVFGLACSRSSKLLEEVDPEKSGLKFSNTIIENQELNVLNYEYIYNGGGVGIGDFNNDSLPDIYFTGNRTANKLFLNKGHLKFEDITEQAGVIGNGKWSKGASIVDINNDGLSDIYVCAAVLADSNARRNLLYVNQGVNKNTGIPVFKEMAKEYGLDDMSNTHMAAFFDYDNDGDLDVYLLVNDLDGTYPNEFRPIRKDGSWPNTDKLLENRFDSSLHHPVYTDVSAKAGILIEGHGLGISIADINQDGWKDIYISNDYLSNNILYINNKNGTFSDQCATYLKHTSKNAMGNDIADINNDGFADIIETDMMPADNYRQKMMHSDISYQTFQNSDRYGYMYQYPRNTLQLNQGTISTNIDSLHRPAFSEIAYFSGVAHTDWSWAPLLFDVNNDGWRDLFVTNGLPKDMSDKDFMSYRTNAVANAPLEEVLKQLPVVKISNYVFQNNGDLSFTDRTKEWGIDFPTFSAGMAYADLDKDGDLDVVINNTNMPATLLENKERQQKESSNFIRIGLAGTAQNISGLGAWVHVYAKGMHQVTEHSPYRGYLSTTENILHFGIGTNTMIDSIRVIWPDGRSERKTNVSANQTILFSAKNATVYQQPIPTINRPLLEDITAISGVDYGFSEVDFIDFDIQRLLLHKLTQYGPSLAAGDLNGDGKDDLVVGGGSPFHASTFIQGANGRFTRNYLPGYKSPQYQDDAGINLIDADSDGDLDIFIVSGGAENQPQTKAYTDHFYLNDGKGNFTELTADFTNNRTTKSCISAFDYDQDNDLDLFIGGRVIPGRYPMPTNSFIYRNDSKNGKIVFTDVTSKVAPDLLNIGMITAALWTDADADGKTDLLLTTDWGSIQLLKNSGNTFKKTATSLTNFTGWWNSLIAADMDNDGDIDYVAGNYGLNGFLQASDQHPLKVYAKDFDNNSSLDVVFSHWLPGSIYGEKKEYPVAGRDLILREMSVLKERFPNYAGYAKTEMSQLFPPEIAKDAYQLSANYLQSCWIENKGSLNFEVHALPAPAQMGPIYGIIARDLNMDGRTDLIFTGNEYSMAPYLGRQDALNGLVLLNKKNNEFESMSIAASGFYTPANGRGLVELVIQDRLSVVAGQNRDLLKIFSLAKDSASFVKTTPAETHAIVYLKDGTKRKEEFSSGHGFLSQSVNFIHLNSSVASVEIFTGNKKSRTVKP</sequence>
<dbReference type="PROSITE" id="PS51257">
    <property type="entry name" value="PROKAR_LIPOPROTEIN"/>
    <property type="match status" value="1"/>
</dbReference>
<evidence type="ECO:0000256" key="1">
    <source>
        <dbReference type="ARBA" id="ARBA00022729"/>
    </source>
</evidence>
<dbReference type="Pfam" id="PF13517">
    <property type="entry name" value="FG-GAP_3"/>
    <property type="match status" value="4"/>
</dbReference>
<dbReference type="InterPro" id="IPR013517">
    <property type="entry name" value="FG-GAP"/>
</dbReference>
<dbReference type="PANTHER" id="PTHR16026:SF0">
    <property type="entry name" value="CARTILAGE ACIDIC PROTEIN 1"/>
    <property type="match status" value="1"/>
</dbReference>
<evidence type="ECO:0000313" key="3">
    <source>
        <dbReference type="EMBL" id="BFG70583.1"/>
    </source>
</evidence>
<accession>A0AAT9GIZ2</accession>
<dbReference type="Gene3D" id="2.130.10.130">
    <property type="entry name" value="Integrin alpha, N-terminal"/>
    <property type="match status" value="4"/>
</dbReference>
<dbReference type="EMBL" id="AP029612">
    <property type="protein sequence ID" value="BFG70583.1"/>
    <property type="molecule type" value="Genomic_DNA"/>
</dbReference>
<dbReference type="InterPro" id="IPR027039">
    <property type="entry name" value="Crtac1"/>
</dbReference>
<gene>
    <name evidence="3" type="ORF">KACHI17_14640</name>
</gene>
<keyword evidence="1" id="KW-0732">Signal</keyword>
<dbReference type="SUPFAM" id="SSF69318">
    <property type="entry name" value="Integrin alpha N-terminal domain"/>
    <property type="match status" value="3"/>
</dbReference>
<evidence type="ECO:0000259" key="2">
    <source>
        <dbReference type="Pfam" id="PF07593"/>
    </source>
</evidence>
<dbReference type="InterPro" id="IPR028994">
    <property type="entry name" value="Integrin_alpha_N"/>
</dbReference>
<reference evidence="3" key="1">
    <citation type="submission" date="2024-02" db="EMBL/GenBank/DDBJ databases">
        <title>Sediminibacterium planktonica sp. nov. and Sediminibacterium longus sp. nov., isolated from surface lake and river water.</title>
        <authorList>
            <person name="Watanabe K."/>
            <person name="Takemine S."/>
            <person name="Ishii Y."/>
            <person name="Ogata Y."/>
            <person name="Shindo C."/>
            <person name="Suda W."/>
        </authorList>
    </citation>
    <scope>NUCLEOTIDE SEQUENCE</scope>
    <source>
        <strain evidence="3">KACHI17</strain>
    </source>
</reference>
<organism evidence="3">
    <name type="scientific">Sediminibacterium sp. KACHI17</name>
    <dbReference type="NCBI Taxonomy" id="1751071"/>
    <lineage>
        <taxon>Bacteria</taxon>
        <taxon>Pseudomonadati</taxon>
        <taxon>Bacteroidota</taxon>
        <taxon>Chitinophagia</taxon>
        <taxon>Chitinophagales</taxon>
        <taxon>Chitinophagaceae</taxon>
        <taxon>Sediminibacterium</taxon>
    </lineage>
</organism>
<protein>
    <submittedName>
        <fullName evidence="3">VCBS repeat-containing protein</fullName>
    </submittedName>
</protein>
<dbReference type="Pfam" id="PF01839">
    <property type="entry name" value="FG-GAP"/>
    <property type="match status" value="1"/>
</dbReference>